<dbReference type="PANTHER" id="PTHR35488">
    <property type="entry name" value="OS05G0358900 PROTEIN-RELATED"/>
    <property type="match status" value="1"/>
</dbReference>
<keyword evidence="2" id="KW-0732">Signal</keyword>
<reference evidence="3" key="1">
    <citation type="journal article" date="2017" name="Nature">
        <title>The genome of Chenopodium quinoa.</title>
        <authorList>
            <person name="Jarvis D.E."/>
            <person name="Ho Y.S."/>
            <person name="Lightfoot D.J."/>
            <person name="Schmoeckel S.M."/>
            <person name="Li B."/>
            <person name="Borm T.J.A."/>
            <person name="Ohyanagi H."/>
            <person name="Mineta K."/>
            <person name="Michell C.T."/>
            <person name="Saber N."/>
            <person name="Kharbatia N.M."/>
            <person name="Rupper R.R."/>
            <person name="Sharp A.R."/>
            <person name="Dally N."/>
            <person name="Boughton B.A."/>
            <person name="Woo Y.H."/>
            <person name="Gao G."/>
            <person name="Schijlen E.G.W.M."/>
            <person name="Guo X."/>
            <person name="Momin A.A."/>
            <person name="Negrao S."/>
            <person name="Al-Babili S."/>
            <person name="Gehring C."/>
            <person name="Roessner U."/>
            <person name="Jung C."/>
            <person name="Murphy K."/>
            <person name="Arold S.T."/>
            <person name="Gojobori T."/>
            <person name="van der Linden C.G."/>
            <person name="van Loo E.N."/>
            <person name="Jellen E.N."/>
            <person name="Maughan P.J."/>
            <person name="Tester M."/>
        </authorList>
    </citation>
    <scope>NUCLEOTIDE SEQUENCE [LARGE SCALE GENOMIC DNA]</scope>
    <source>
        <strain evidence="3">cv. PI 614886</strain>
    </source>
</reference>
<evidence type="ECO:0000256" key="1">
    <source>
        <dbReference type="SAM" id="MobiDB-lite"/>
    </source>
</evidence>
<name>A0A803ND15_CHEQI</name>
<dbReference type="PANTHER" id="PTHR35488:SF4">
    <property type="entry name" value="DUF4005 DOMAIN-CONTAINING PROTEIN"/>
    <property type="match status" value="1"/>
</dbReference>
<reference evidence="3" key="2">
    <citation type="submission" date="2021-03" db="UniProtKB">
        <authorList>
            <consortium name="EnsemblPlants"/>
        </authorList>
    </citation>
    <scope>IDENTIFICATION</scope>
</reference>
<feature type="region of interest" description="Disordered" evidence="1">
    <location>
        <begin position="26"/>
        <end position="70"/>
    </location>
</feature>
<dbReference type="Proteomes" id="UP000596660">
    <property type="component" value="Unplaced"/>
</dbReference>
<feature type="compositionally biased region" description="Polar residues" evidence="1">
    <location>
        <begin position="26"/>
        <end position="40"/>
    </location>
</feature>
<feature type="region of interest" description="Disordered" evidence="1">
    <location>
        <begin position="85"/>
        <end position="115"/>
    </location>
</feature>
<proteinExistence type="predicted"/>
<feature type="compositionally biased region" description="Polar residues" evidence="1">
    <location>
        <begin position="57"/>
        <end position="67"/>
    </location>
</feature>
<feature type="region of interest" description="Disordered" evidence="1">
    <location>
        <begin position="130"/>
        <end position="153"/>
    </location>
</feature>
<dbReference type="EnsemblPlants" id="AUR62043997-RA">
    <property type="protein sequence ID" value="AUR62043997-RA:cds"/>
    <property type="gene ID" value="AUR62043997"/>
</dbReference>
<dbReference type="OMA" id="SPVHPKY"/>
<evidence type="ECO:0000313" key="3">
    <source>
        <dbReference type="EnsemblPlants" id="AUR62043997-RA:cds"/>
    </source>
</evidence>
<evidence type="ECO:0000256" key="2">
    <source>
        <dbReference type="SAM" id="SignalP"/>
    </source>
</evidence>
<feature type="chain" id="PRO_5031001176" evidence="2">
    <location>
        <begin position="26"/>
        <end position="215"/>
    </location>
</feature>
<dbReference type="Gramene" id="AUR62043997-RA">
    <property type="protein sequence ID" value="AUR62043997-RA:cds"/>
    <property type="gene ID" value="AUR62043997"/>
</dbReference>
<organism evidence="3 4">
    <name type="scientific">Chenopodium quinoa</name>
    <name type="common">Quinoa</name>
    <dbReference type="NCBI Taxonomy" id="63459"/>
    <lineage>
        <taxon>Eukaryota</taxon>
        <taxon>Viridiplantae</taxon>
        <taxon>Streptophyta</taxon>
        <taxon>Embryophyta</taxon>
        <taxon>Tracheophyta</taxon>
        <taxon>Spermatophyta</taxon>
        <taxon>Magnoliopsida</taxon>
        <taxon>eudicotyledons</taxon>
        <taxon>Gunneridae</taxon>
        <taxon>Pentapetalae</taxon>
        <taxon>Caryophyllales</taxon>
        <taxon>Chenopodiaceae</taxon>
        <taxon>Chenopodioideae</taxon>
        <taxon>Atripliceae</taxon>
        <taxon>Chenopodium</taxon>
    </lineage>
</organism>
<feature type="signal peptide" evidence="2">
    <location>
        <begin position="1"/>
        <end position="25"/>
    </location>
</feature>
<accession>A0A803ND15</accession>
<sequence>MKSSNAAILVITLILCSTLLDISNADLSPQPSAQSPTSLATAPEKMKDSSVFPGFESCNTANNGRSSSDYDAKADFKEILEEAKKYAKEKKHKQAKEEKRGKNQASSSGVKKGGKKSWKSAFLSFWKSSSSKKAKKQAKETPKNRGNVSGPIHGGAGVTATAVGAGYWPRLAFSGPLTNMFHQRKREDDIPYVNLERLNEPEYDAKTYGPVYSAP</sequence>
<dbReference type="AlphaFoldDB" id="A0A803ND15"/>
<evidence type="ECO:0000313" key="4">
    <source>
        <dbReference type="Proteomes" id="UP000596660"/>
    </source>
</evidence>
<keyword evidence="4" id="KW-1185">Reference proteome</keyword>
<protein>
    <submittedName>
        <fullName evidence="3">Uncharacterized protein</fullName>
    </submittedName>
</protein>